<evidence type="ECO:0000313" key="5">
    <source>
        <dbReference type="EMBL" id="QQR36943.1"/>
    </source>
</evidence>
<dbReference type="SMART" id="SM00267">
    <property type="entry name" value="GGDEF"/>
    <property type="match status" value="1"/>
</dbReference>
<protein>
    <recommendedName>
        <fullName evidence="1">diguanylate cyclase</fullName>
        <ecNumber evidence="1">2.7.7.65</ecNumber>
    </recommendedName>
</protein>
<dbReference type="NCBIfam" id="TIGR00254">
    <property type="entry name" value="GGDEF"/>
    <property type="match status" value="1"/>
</dbReference>
<evidence type="ECO:0000256" key="1">
    <source>
        <dbReference type="ARBA" id="ARBA00012528"/>
    </source>
</evidence>
<proteinExistence type="predicted"/>
<comment type="catalytic activity">
    <reaction evidence="2">
        <text>2 GTP = 3',3'-c-di-GMP + 2 diphosphate</text>
        <dbReference type="Rhea" id="RHEA:24898"/>
        <dbReference type="ChEBI" id="CHEBI:33019"/>
        <dbReference type="ChEBI" id="CHEBI:37565"/>
        <dbReference type="ChEBI" id="CHEBI:58805"/>
        <dbReference type="EC" id="2.7.7.65"/>
    </reaction>
</comment>
<dbReference type="PROSITE" id="PS50887">
    <property type="entry name" value="GGDEF"/>
    <property type="match status" value="1"/>
</dbReference>
<dbReference type="PANTHER" id="PTHR45138">
    <property type="entry name" value="REGULATORY COMPONENTS OF SENSORY TRANSDUCTION SYSTEM"/>
    <property type="match status" value="1"/>
</dbReference>
<accession>A0ABX7BZI7</accession>
<keyword evidence="6" id="KW-1185">Reference proteome</keyword>
<keyword evidence="3" id="KW-0175">Coiled coil</keyword>
<evidence type="ECO:0000256" key="3">
    <source>
        <dbReference type="SAM" id="Coils"/>
    </source>
</evidence>
<dbReference type="InterPro" id="IPR050469">
    <property type="entry name" value="Diguanylate_Cyclase"/>
</dbReference>
<feature type="coiled-coil region" evidence="3">
    <location>
        <begin position="362"/>
        <end position="396"/>
    </location>
</feature>
<reference evidence="5 6" key="1">
    <citation type="submission" date="2021-01" db="EMBL/GenBank/DDBJ databases">
        <title>Genome seq and assembly of Devosia sp. G19.</title>
        <authorList>
            <person name="Chhetri G."/>
        </authorList>
    </citation>
    <scope>NUCLEOTIDE SEQUENCE [LARGE SCALE GENOMIC DNA]</scope>
    <source>
        <strain evidence="5 6">G19</strain>
    </source>
</reference>
<dbReference type="SMART" id="SM00028">
    <property type="entry name" value="TPR"/>
    <property type="match status" value="3"/>
</dbReference>
<dbReference type="Proteomes" id="UP000595460">
    <property type="component" value="Chromosome"/>
</dbReference>
<dbReference type="PANTHER" id="PTHR45138:SF9">
    <property type="entry name" value="DIGUANYLATE CYCLASE DGCM-RELATED"/>
    <property type="match status" value="1"/>
</dbReference>
<dbReference type="InterPro" id="IPR029787">
    <property type="entry name" value="Nucleotide_cyclase"/>
</dbReference>
<dbReference type="Gene3D" id="1.25.40.10">
    <property type="entry name" value="Tetratricopeptide repeat domain"/>
    <property type="match status" value="2"/>
</dbReference>
<name>A0ABX7BZI7_9HYPH</name>
<sequence>MFAADNKSAIFEDFVAASEASRLKGDYHEGVQWARRAIDHARLNGEAGQEAEALRLLANQLLRTGDMEEAAEACGRAAALDEATGNEAGRAQALTLQALAYLNLGLQEEALQVLAVSLEIAQRLRDPNLLFWAYNRIGGAHDNMGNHLESRAFMQRALPLATGLGAEAKFCILNNLAANGVDLAGDALEKGDAALAAEAVATGLGHARDAIELARAADHPYREAIGLGNYGMLLAFSGDEQAASQATTRSHAIASQKGYVSLQLDASFNLARIAMHFDQPETAITRFEAVLPPLIEHDEKPMVLRAHRLLSDLYQRVGRTPEAFDHYKRYHAIESAIRSSVADTRARMVTGMAELSAALLDVERAKLETRLHQLRLAELETERRDLLTRTQDLDRQAHEDDLTGLKNRRYALSALGERLADCPPDAAIPVAIVDADHFKKVNDGYGHSTGDAVLRRLAALLSSGMEGHGFVARLGGEEFLLVFDARAVVAALADCQRIRMLVEAEPWSNLAPELAMTVSIGITSAGRGEDVAKVLSRADAALYRSKSGGRNRVTANLLD</sequence>
<dbReference type="EC" id="2.7.7.65" evidence="1"/>
<dbReference type="CDD" id="cd01949">
    <property type="entry name" value="GGDEF"/>
    <property type="match status" value="1"/>
</dbReference>
<dbReference type="InterPro" id="IPR011990">
    <property type="entry name" value="TPR-like_helical_dom_sf"/>
</dbReference>
<dbReference type="RefSeq" id="WP_201659971.1">
    <property type="nucleotide sequence ID" value="NZ_CP068047.1"/>
</dbReference>
<dbReference type="Gene3D" id="3.30.70.270">
    <property type="match status" value="1"/>
</dbReference>
<dbReference type="InterPro" id="IPR019734">
    <property type="entry name" value="TPR_rpt"/>
</dbReference>
<gene>
    <name evidence="5" type="ORF">JI749_04765</name>
</gene>
<evidence type="ECO:0000259" key="4">
    <source>
        <dbReference type="PROSITE" id="PS50887"/>
    </source>
</evidence>
<dbReference type="Pfam" id="PF00990">
    <property type="entry name" value="GGDEF"/>
    <property type="match status" value="1"/>
</dbReference>
<organism evidence="5 6">
    <name type="scientific">Devosia oryziradicis</name>
    <dbReference type="NCBI Taxonomy" id="2801335"/>
    <lineage>
        <taxon>Bacteria</taxon>
        <taxon>Pseudomonadati</taxon>
        <taxon>Pseudomonadota</taxon>
        <taxon>Alphaproteobacteria</taxon>
        <taxon>Hyphomicrobiales</taxon>
        <taxon>Devosiaceae</taxon>
        <taxon>Devosia</taxon>
    </lineage>
</organism>
<dbReference type="SUPFAM" id="SSF48452">
    <property type="entry name" value="TPR-like"/>
    <property type="match status" value="2"/>
</dbReference>
<feature type="domain" description="GGDEF" evidence="4">
    <location>
        <begin position="426"/>
        <end position="558"/>
    </location>
</feature>
<dbReference type="SUPFAM" id="SSF55073">
    <property type="entry name" value="Nucleotide cyclase"/>
    <property type="match status" value="1"/>
</dbReference>
<dbReference type="InterPro" id="IPR000160">
    <property type="entry name" value="GGDEF_dom"/>
</dbReference>
<evidence type="ECO:0000313" key="6">
    <source>
        <dbReference type="Proteomes" id="UP000595460"/>
    </source>
</evidence>
<dbReference type="InterPro" id="IPR043128">
    <property type="entry name" value="Rev_trsase/Diguanyl_cyclase"/>
</dbReference>
<evidence type="ECO:0000256" key="2">
    <source>
        <dbReference type="ARBA" id="ARBA00034247"/>
    </source>
</evidence>
<dbReference type="EMBL" id="CP068047">
    <property type="protein sequence ID" value="QQR36943.1"/>
    <property type="molecule type" value="Genomic_DNA"/>
</dbReference>